<gene>
    <name evidence="2" type="ORF">E3T50_04265</name>
</gene>
<accession>A0A4R9AXR8</accession>
<keyword evidence="1" id="KW-1133">Transmembrane helix</keyword>
<keyword evidence="3" id="KW-1185">Reference proteome</keyword>
<evidence type="ECO:0000313" key="2">
    <source>
        <dbReference type="EMBL" id="TFD72558.1"/>
    </source>
</evidence>
<evidence type="ECO:0000256" key="1">
    <source>
        <dbReference type="SAM" id="Phobius"/>
    </source>
</evidence>
<protein>
    <recommendedName>
        <fullName evidence="4">SAF domain-containing protein</fullName>
    </recommendedName>
</protein>
<sequence>MKKAGPTRTTRRRFWVDPRFVIGLVLVVASIAGVGAIVVGSDQTTAVYTARHTLTVGDQLRSTDLIETRVQLGVTAELYLVPASNLKRGLLVTQTILAGELVARSAVAASSGSDATSVVVDVPGRLAASIVAGSVVDIWSARATGPSEYAPPTVLVGQASVVRIVEPTGIIAADNGQSVEVLVPKTKVGAVLEAIMNGDALAIVPVNTPVGP</sequence>
<dbReference type="Proteomes" id="UP000297983">
    <property type="component" value="Unassembled WGS sequence"/>
</dbReference>
<reference evidence="2 3" key="1">
    <citation type="submission" date="2019-03" db="EMBL/GenBank/DDBJ databases">
        <title>Genomics of glacier-inhabiting Cryobacterium strains.</title>
        <authorList>
            <person name="Liu Q."/>
            <person name="Xin Y.-H."/>
        </authorList>
    </citation>
    <scope>NUCLEOTIDE SEQUENCE [LARGE SCALE GENOMIC DNA]</scope>
    <source>
        <strain evidence="2 3">Hz16</strain>
    </source>
</reference>
<name>A0A4R9AXR8_9MICO</name>
<keyword evidence="1" id="KW-0812">Transmembrane</keyword>
<dbReference type="EMBL" id="SOHL01000008">
    <property type="protein sequence ID" value="TFD72558.1"/>
    <property type="molecule type" value="Genomic_DNA"/>
</dbReference>
<organism evidence="2 3">
    <name type="scientific">Cryobacterium gelidum</name>
    <dbReference type="NCBI Taxonomy" id="1259164"/>
    <lineage>
        <taxon>Bacteria</taxon>
        <taxon>Bacillati</taxon>
        <taxon>Actinomycetota</taxon>
        <taxon>Actinomycetes</taxon>
        <taxon>Micrococcales</taxon>
        <taxon>Microbacteriaceae</taxon>
        <taxon>Cryobacterium</taxon>
    </lineage>
</organism>
<keyword evidence="1" id="KW-0472">Membrane</keyword>
<dbReference type="AlphaFoldDB" id="A0A4R9AXR8"/>
<evidence type="ECO:0008006" key="4">
    <source>
        <dbReference type="Google" id="ProtNLM"/>
    </source>
</evidence>
<feature type="transmembrane region" description="Helical" evidence="1">
    <location>
        <begin position="20"/>
        <end position="39"/>
    </location>
</feature>
<proteinExistence type="predicted"/>
<dbReference type="RefSeq" id="WP_134550751.1">
    <property type="nucleotide sequence ID" value="NZ_SOHL01000008.1"/>
</dbReference>
<comment type="caution">
    <text evidence="2">The sequence shown here is derived from an EMBL/GenBank/DDBJ whole genome shotgun (WGS) entry which is preliminary data.</text>
</comment>
<evidence type="ECO:0000313" key="3">
    <source>
        <dbReference type="Proteomes" id="UP000297983"/>
    </source>
</evidence>